<comment type="caution">
    <text evidence="8">The sequence shown here is derived from an EMBL/GenBank/DDBJ whole genome shotgun (WGS) entry which is preliminary data.</text>
</comment>
<evidence type="ECO:0000259" key="7">
    <source>
        <dbReference type="PROSITE" id="PS51296"/>
    </source>
</evidence>
<dbReference type="Gene3D" id="2.102.10.10">
    <property type="entry name" value="Rieske [2Fe-2S] iron-sulphur domain"/>
    <property type="match status" value="1"/>
</dbReference>
<dbReference type="GO" id="GO:0004497">
    <property type="term" value="F:monooxygenase activity"/>
    <property type="evidence" value="ECO:0007669"/>
    <property type="project" value="UniProtKB-KW"/>
</dbReference>
<keyword evidence="3" id="KW-0479">Metal-binding</keyword>
<keyword evidence="5" id="KW-0408">Iron</keyword>
<dbReference type="SUPFAM" id="SSF50022">
    <property type="entry name" value="ISP domain"/>
    <property type="match status" value="1"/>
</dbReference>
<dbReference type="InterPro" id="IPR036922">
    <property type="entry name" value="Rieske_2Fe-2S_sf"/>
</dbReference>
<dbReference type="PANTHER" id="PTHR21266">
    <property type="entry name" value="IRON-SULFUR DOMAIN CONTAINING PROTEIN"/>
    <property type="match status" value="1"/>
</dbReference>
<evidence type="ECO:0000256" key="4">
    <source>
        <dbReference type="ARBA" id="ARBA00023002"/>
    </source>
</evidence>
<comment type="cofactor">
    <cofactor evidence="1">
        <name>Fe cation</name>
        <dbReference type="ChEBI" id="CHEBI:24875"/>
    </cofactor>
</comment>
<evidence type="ECO:0000313" key="8">
    <source>
        <dbReference type="EMBL" id="PRQ04610.1"/>
    </source>
</evidence>
<keyword evidence="2" id="KW-0001">2Fe-2S</keyword>
<evidence type="ECO:0000256" key="3">
    <source>
        <dbReference type="ARBA" id="ARBA00022723"/>
    </source>
</evidence>
<keyword evidence="8" id="KW-0503">Monooxygenase</keyword>
<dbReference type="InterPro" id="IPR045605">
    <property type="entry name" value="KshA-like_C"/>
</dbReference>
<dbReference type="AlphaFoldDB" id="A0A2S9YHP4"/>
<name>A0A2S9YHP4_9BACT</name>
<dbReference type="Gene3D" id="3.90.380.10">
    <property type="entry name" value="Naphthalene 1,2-dioxygenase Alpha Subunit, Chain A, domain 1"/>
    <property type="match status" value="1"/>
</dbReference>
<dbReference type="PANTHER" id="PTHR21266:SF60">
    <property type="entry name" value="3-KETOSTEROID-9-ALPHA-MONOOXYGENASE, OXYGENASE COMPONENT"/>
    <property type="match status" value="1"/>
</dbReference>
<dbReference type="GO" id="GO:0051537">
    <property type="term" value="F:2 iron, 2 sulfur cluster binding"/>
    <property type="evidence" value="ECO:0007669"/>
    <property type="project" value="UniProtKB-KW"/>
</dbReference>
<protein>
    <submittedName>
        <fullName evidence="8">3-ketosteroid-9-alpha-monooxygenase oxygenase subunit</fullName>
        <ecNumber evidence="8">1.14.13.142</ecNumber>
    </submittedName>
</protein>
<keyword evidence="9" id="KW-1185">Reference proteome</keyword>
<keyword evidence="4 8" id="KW-0560">Oxidoreductase</keyword>
<evidence type="ECO:0000256" key="1">
    <source>
        <dbReference type="ARBA" id="ARBA00001962"/>
    </source>
</evidence>
<dbReference type="PROSITE" id="PS51296">
    <property type="entry name" value="RIESKE"/>
    <property type="match status" value="1"/>
</dbReference>
<sequence length="330" mass="36706">MRSTPPRSWIFVGLAETFAPGEVHSVEIADSSRVVYRTASGQLVVTDAHCPHVGTHLGQGATLEGDRIRCPLHGLRFEPNGECVEARAKGVCMRLGVHPVRELAGMVFSWYAPDGSGPSFELPQLDDEAFLPYRIRTERLALAMEEPLEVHAVDIGHNTTLHAERDVEPVDPLTIDASSIHASLVMRHPATPAGRRLLRLIGVPDGHVRTHVEVRTVGLGYQHIRSTVDSMGIVVNQFMLAVPRAANELDLHVVYSMQKLERPRLPAIFRPFPLALIEPPIERSGHAELMAATDEHMQMWTRKRQLAAPAWLPEESGLRDYRAWADAFYS</sequence>
<feature type="domain" description="Rieske" evidence="7">
    <location>
        <begin position="10"/>
        <end position="109"/>
    </location>
</feature>
<dbReference type="Proteomes" id="UP000237968">
    <property type="component" value="Unassembled WGS sequence"/>
</dbReference>
<reference evidence="8 9" key="1">
    <citation type="submission" date="2018-03" db="EMBL/GenBank/DDBJ databases">
        <title>Draft Genome Sequences of the Obligatory Marine Myxobacteria Enhygromyxa salina SWB005.</title>
        <authorList>
            <person name="Poehlein A."/>
            <person name="Moghaddam J.A."/>
            <person name="Harms H."/>
            <person name="Alanjari M."/>
            <person name="Koenig G.M."/>
            <person name="Daniel R."/>
            <person name="Schaeberle T.F."/>
        </authorList>
    </citation>
    <scope>NUCLEOTIDE SEQUENCE [LARGE SCALE GENOMIC DNA]</scope>
    <source>
        <strain evidence="8 9">SWB005</strain>
    </source>
</reference>
<dbReference type="GO" id="GO:0046872">
    <property type="term" value="F:metal ion binding"/>
    <property type="evidence" value="ECO:0007669"/>
    <property type="project" value="UniProtKB-KW"/>
</dbReference>
<dbReference type="GO" id="GO:0008203">
    <property type="term" value="P:cholesterol metabolic process"/>
    <property type="evidence" value="ECO:0007669"/>
    <property type="project" value="InterPro"/>
</dbReference>
<evidence type="ECO:0000256" key="6">
    <source>
        <dbReference type="ARBA" id="ARBA00023014"/>
    </source>
</evidence>
<dbReference type="RefSeq" id="WP_181197309.1">
    <property type="nucleotide sequence ID" value="NZ_PVNK01000033.1"/>
</dbReference>
<accession>A0A2S9YHP4</accession>
<dbReference type="EMBL" id="PVNK01000033">
    <property type="protein sequence ID" value="PRQ04610.1"/>
    <property type="molecule type" value="Genomic_DNA"/>
</dbReference>
<evidence type="ECO:0000256" key="2">
    <source>
        <dbReference type="ARBA" id="ARBA00022714"/>
    </source>
</evidence>
<gene>
    <name evidence="8" type="primary">kshA_1</name>
    <name evidence="8" type="ORF">ENSA5_06150</name>
</gene>
<keyword evidence="6" id="KW-0411">Iron-sulfur</keyword>
<evidence type="ECO:0000256" key="5">
    <source>
        <dbReference type="ARBA" id="ARBA00023004"/>
    </source>
</evidence>
<dbReference type="Pfam" id="PF19298">
    <property type="entry name" value="KshA_C"/>
    <property type="match status" value="1"/>
</dbReference>
<dbReference type="InterPro" id="IPR017941">
    <property type="entry name" value="Rieske_2Fe-2S"/>
</dbReference>
<evidence type="ECO:0000313" key="9">
    <source>
        <dbReference type="Proteomes" id="UP000237968"/>
    </source>
</evidence>
<organism evidence="8 9">
    <name type="scientific">Enhygromyxa salina</name>
    <dbReference type="NCBI Taxonomy" id="215803"/>
    <lineage>
        <taxon>Bacteria</taxon>
        <taxon>Pseudomonadati</taxon>
        <taxon>Myxococcota</taxon>
        <taxon>Polyangia</taxon>
        <taxon>Nannocystales</taxon>
        <taxon>Nannocystaceae</taxon>
        <taxon>Enhygromyxa</taxon>
    </lineage>
</organism>
<proteinExistence type="predicted"/>
<dbReference type="InterPro" id="IPR050584">
    <property type="entry name" value="Cholesterol_7-desaturase"/>
</dbReference>
<dbReference type="EC" id="1.14.13.142" evidence="8"/>
<dbReference type="Pfam" id="PF00355">
    <property type="entry name" value="Rieske"/>
    <property type="match status" value="1"/>
</dbReference>